<dbReference type="STRING" id="574651.SAMN04487968_101181"/>
<dbReference type="AlphaFoldDB" id="A0A1I1DJH4"/>
<feature type="compositionally biased region" description="Low complexity" evidence="1">
    <location>
        <begin position="33"/>
        <end position="43"/>
    </location>
</feature>
<accession>A0A1I1DJH4</accession>
<organism evidence="3 4">
    <name type="scientific">Nocardioides terrae</name>
    <dbReference type="NCBI Taxonomy" id="574651"/>
    <lineage>
        <taxon>Bacteria</taxon>
        <taxon>Bacillati</taxon>
        <taxon>Actinomycetota</taxon>
        <taxon>Actinomycetes</taxon>
        <taxon>Propionibacteriales</taxon>
        <taxon>Nocardioidaceae</taxon>
        <taxon>Nocardioides</taxon>
    </lineage>
</organism>
<evidence type="ECO:0000256" key="1">
    <source>
        <dbReference type="SAM" id="MobiDB-lite"/>
    </source>
</evidence>
<evidence type="ECO:0000313" key="4">
    <source>
        <dbReference type="Proteomes" id="UP000198832"/>
    </source>
</evidence>
<name>A0A1I1DJH4_9ACTN</name>
<dbReference type="EMBL" id="FOLB01000001">
    <property type="protein sequence ID" value="SFB72870.1"/>
    <property type="molecule type" value="Genomic_DNA"/>
</dbReference>
<keyword evidence="2" id="KW-0732">Signal</keyword>
<dbReference type="PROSITE" id="PS51257">
    <property type="entry name" value="PROKAR_LIPOPROTEIN"/>
    <property type="match status" value="1"/>
</dbReference>
<sequence>MRRRTTRVLAAILVSGITLAGCSTGDHDERSGDASARSDGASDGADAATAARAQVATVTGRLPAAGRDALAEAVGSVVDDWLDAAYLGDFPRSDYSAAFAAFTPGAAVKAQGDLALMTNAAISDRLDKADATSRSVSLDVLAVKQKPVGVTATVDLAFETEGALTGPQEVTGTLDLTPDGDGWKVFAFDITRTPAAPAAPASPTETPESGS</sequence>
<dbReference type="Proteomes" id="UP000198832">
    <property type="component" value="Unassembled WGS sequence"/>
</dbReference>
<proteinExistence type="predicted"/>
<feature type="region of interest" description="Disordered" evidence="1">
    <location>
        <begin position="24"/>
        <end position="43"/>
    </location>
</feature>
<feature type="signal peptide" evidence="2">
    <location>
        <begin position="1"/>
        <end position="20"/>
    </location>
</feature>
<protein>
    <recommendedName>
        <fullName evidence="5">SnoaL-like domain-containing protein</fullName>
    </recommendedName>
</protein>
<evidence type="ECO:0000256" key="2">
    <source>
        <dbReference type="SAM" id="SignalP"/>
    </source>
</evidence>
<dbReference type="OrthoDB" id="3788226at2"/>
<dbReference type="RefSeq" id="WP_139229986.1">
    <property type="nucleotide sequence ID" value="NZ_FOLB01000001.1"/>
</dbReference>
<gene>
    <name evidence="3" type="ORF">SAMN04487968_101181</name>
</gene>
<evidence type="ECO:0008006" key="5">
    <source>
        <dbReference type="Google" id="ProtNLM"/>
    </source>
</evidence>
<keyword evidence="4" id="KW-1185">Reference proteome</keyword>
<feature type="chain" id="PRO_5039111524" description="SnoaL-like domain-containing protein" evidence="2">
    <location>
        <begin position="21"/>
        <end position="211"/>
    </location>
</feature>
<evidence type="ECO:0000313" key="3">
    <source>
        <dbReference type="EMBL" id="SFB72870.1"/>
    </source>
</evidence>
<reference evidence="3 4" key="1">
    <citation type="submission" date="2016-10" db="EMBL/GenBank/DDBJ databases">
        <authorList>
            <person name="de Groot N.N."/>
        </authorList>
    </citation>
    <scope>NUCLEOTIDE SEQUENCE [LARGE SCALE GENOMIC DNA]</scope>
    <source>
        <strain evidence="3 4">CGMCC 1.7056</strain>
    </source>
</reference>